<dbReference type="InterPro" id="IPR035647">
    <property type="entry name" value="EFG_III/V"/>
</dbReference>
<keyword evidence="3" id="KW-0812">Transmembrane</keyword>
<dbReference type="PANTHER" id="PTHR43636">
    <property type="entry name" value="ELONGATION FACTOR G, MITOCHONDRIAL"/>
    <property type="match status" value="1"/>
</dbReference>
<sequence length="230" mass="26332">MNDEDRLERNLPSKNTMGLLVSKTSILSSRYRLPPHSINSHTRCCIPPSQAYLAFFVIDDLQMDQSVRILTYPFFSYVQKLLFFLSSRVITFACNNHNNVGDSVEWESLKGVLFSWWYYLDILWCDLRLLPRDIGSFMYAISVFIGIANALIMKIATKYTMTSMSVREPVMSLAVQPVSKDSGGQFSKALNRFQKEDPTFKVRLDPESGLVLSKELRCFSSPLSISYFSL</sequence>
<dbReference type="Proteomes" id="UP000836841">
    <property type="component" value="Chromosome 7"/>
</dbReference>
<feature type="transmembrane region" description="Helical" evidence="3">
    <location>
        <begin position="137"/>
        <end position="157"/>
    </location>
</feature>
<dbReference type="GO" id="GO:0003746">
    <property type="term" value="F:translation elongation factor activity"/>
    <property type="evidence" value="ECO:0007669"/>
    <property type="project" value="UniProtKB-KW"/>
</dbReference>
<protein>
    <recommendedName>
        <fullName evidence="4">Elongation Factor G domain-containing protein</fullName>
    </recommendedName>
</protein>
<keyword evidence="1" id="KW-0251">Elongation factor</keyword>
<dbReference type="PANTHER" id="PTHR43636:SF2">
    <property type="entry name" value="ELONGATION FACTOR G, MITOCHONDRIAL"/>
    <property type="match status" value="1"/>
</dbReference>
<evidence type="ECO:0000256" key="1">
    <source>
        <dbReference type="ARBA" id="ARBA00022768"/>
    </source>
</evidence>
<evidence type="ECO:0000259" key="4">
    <source>
        <dbReference type="Pfam" id="PF14492"/>
    </source>
</evidence>
<proteinExistence type="predicted"/>
<keyword evidence="6" id="KW-1185">Reference proteome</keyword>
<evidence type="ECO:0000313" key="6">
    <source>
        <dbReference type="Proteomes" id="UP000836841"/>
    </source>
</evidence>
<name>A0AAU9T9H2_THLAR</name>
<dbReference type="Gene3D" id="3.30.70.870">
    <property type="entry name" value="Elongation Factor G (Translational Gtpase), domain 3"/>
    <property type="match status" value="1"/>
</dbReference>
<organism evidence="5 6">
    <name type="scientific">Thlaspi arvense</name>
    <name type="common">Field penny-cress</name>
    <dbReference type="NCBI Taxonomy" id="13288"/>
    <lineage>
        <taxon>Eukaryota</taxon>
        <taxon>Viridiplantae</taxon>
        <taxon>Streptophyta</taxon>
        <taxon>Embryophyta</taxon>
        <taxon>Tracheophyta</taxon>
        <taxon>Spermatophyta</taxon>
        <taxon>Magnoliopsida</taxon>
        <taxon>eudicotyledons</taxon>
        <taxon>Gunneridae</taxon>
        <taxon>Pentapetalae</taxon>
        <taxon>rosids</taxon>
        <taxon>malvids</taxon>
        <taxon>Brassicales</taxon>
        <taxon>Brassicaceae</taxon>
        <taxon>Thlaspideae</taxon>
        <taxon>Thlaspi</taxon>
    </lineage>
</organism>
<dbReference type="GO" id="GO:0003924">
    <property type="term" value="F:GTPase activity"/>
    <property type="evidence" value="ECO:0007669"/>
    <property type="project" value="TreeGrafter"/>
</dbReference>
<dbReference type="SUPFAM" id="SSF54980">
    <property type="entry name" value="EF-G C-terminal domain-like"/>
    <property type="match status" value="1"/>
</dbReference>
<keyword evidence="3" id="KW-0472">Membrane</keyword>
<evidence type="ECO:0000256" key="2">
    <source>
        <dbReference type="ARBA" id="ARBA00022917"/>
    </source>
</evidence>
<dbReference type="AlphaFoldDB" id="A0AAU9T9H2"/>
<gene>
    <name evidence="5" type="ORF">TAV2_LOCUS25925</name>
</gene>
<keyword evidence="3" id="KW-1133">Transmembrane helix</keyword>
<reference evidence="5 6" key="1">
    <citation type="submission" date="2022-03" db="EMBL/GenBank/DDBJ databases">
        <authorList>
            <person name="Nunn A."/>
            <person name="Chopra R."/>
            <person name="Nunn A."/>
            <person name="Contreras Garrido A."/>
        </authorList>
    </citation>
    <scope>NUCLEOTIDE SEQUENCE [LARGE SCALE GENOMIC DNA]</scope>
</reference>
<dbReference type="InterPro" id="IPR041095">
    <property type="entry name" value="EFG_II"/>
</dbReference>
<dbReference type="EMBL" id="OU466863">
    <property type="protein sequence ID" value="CAH2079329.1"/>
    <property type="molecule type" value="Genomic_DNA"/>
</dbReference>
<feature type="domain" description="Elongation Factor G" evidence="4">
    <location>
        <begin position="168"/>
        <end position="209"/>
    </location>
</feature>
<accession>A0AAU9T9H2</accession>
<keyword evidence="2" id="KW-0648">Protein biosynthesis</keyword>
<dbReference type="GO" id="GO:0005739">
    <property type="term" value="C:mitochondrion"/>
    <property type="evidence" value="ECO:0007669"/>
    <property type="project" value="TreeGrafter"/>
</dbReference>
<evidence type="ECO:0000313" key="5">
    <source>
        <dbReference type="EMBL" id="CAH2079329.1"/>
    </source>
</evidence>
<evidence type="ECO:0000256" key="3">
    <source>
        <dbReference type="SAM" id="Phobius"/>
    </source>
</evidence>
<dbReference type="Pfam" id="PF14492">
    <property type="entry name" value="EFG_III"/>
    <property type="match status" value="1"/>
</dbReference>
<dbReference type="GO" id="GO:0070125">
    <property type="term" value="P:mitochondrial translational elongation"/>
    <property type="evidence" value="ECO:0007669"/>
    <property type="project" value="TreeGrafter"/>
</dbReference>